<evidence type="ECO:0000313" key="12">
    <source>
        <dbReference type="Proteomes" id="UP001055337"/>
    </source>
</evidence>
<evidence type="ECO:0000256" key="3">
    <source>
        <dbReference type="ARBA" id="ARBA00022630"/>
    </source>
</evidence>
<comment type="cofactor">
    <cofactor evidence="1">
        <name>FMN</name>
        <dbReference type="ChEBI" id="CHEBI:58210"/>
    </cofactor>
</comment>
<proteinExistence type="predicted"/>
<feature type="domain" description="NADH:flavin oxidoreductase/NADH oxidase N-terminal" evidence="10">
    <location>
        <begin position="8"/>
        <end position="300"/>
    </location>
</feature>
<evidence type="ECO:0000256" key="6">
    <source>
        <dbReference type="ARBA" id="ARBA00023002"/>
    </source>
</evidence>
<dbReference type="Proteomes" id="UP001055337">
    <property type="component" value="Chromosome"/>
</dbReference>
<evidence type="ECO:0000256" key="9">
    <source>
        <dbReference type="SAM" id="MobiDB-lite"/>
    </source>
</evidence>
<evidence type="ECO:0000256" key="2">
    <source>
        <dbReference type="ARBA" id="ARBA00001966"/>
    </source>
</evidence>
<evidence type="ECO:0000256" key="1">
    <source>
        <dbReference type="ARBA" id="ARBA00001917"/>
    </source>
</evidence>
<dbReference type="SUPFAM" id="SSF51395">
    <property type="entry name" value="FMN-linked oxidoreductases"/>
    <property type="match status" value="1"/>
</dbReference>
<evidence type="ECO:0000313" key="11">
    <source>
        <dbReference type="EMBL" id="ULN44110.1"/>
    </source>
</evidence>
<dbReference type="RefSeq" id="WP_240180214.1">
    <property type="nucleotide sequence ID" value="NZ_CP092362.2"/>
</dbReference>
<keyword evidence="6" id="KW-0560">Oxidoreductase</keyword>
<evidence type="ECO:0000259" key="10">
    <source>
        <dbReference type="Pfam" id="PF00724"/>
    </source>
</evidence>
<keyword evidence="3" id="KW-0285">Flavoprotein</keyword>
<feature type="region of interest" description="Disordered" evidence="9">
    <location>
        <begin position="304"/>
        <end position="328"/>
    </location>
</feature>
<gene>
    <name evidence="11" type="ORF">MI149_14175</name>
</gene>
<name>A0ABY3TT62_9MYCO</name>
<keyword evidence="4" id="KW-0288">FMN</keyword>
<comment type="cofactor">
    <cofactor evidence="2">
        <name>[4Fe-4S] cluster</name>
        <dbReference type="ChEBI" id="CHEBI:49883"/>
    </cofactor>
</comment>
<dbReference type="Pfam" id="PF00724">
    <property type="entry name" value="Oxidored_FMN"/>
    <property type="match status" value="1"/>
</dbReference>
<keyword evidence="7" id="KW-0408">Iron</keyword>
<feature type="compositionally biased region" description="Basic and acidic residues" evidence="9">
    <location>
        <begin position="304"/>
        <end position="314"/>
    </location>
</feature>
<dbReference type="EMBL" id="CP092362">
    <property type="protein sequence ID" value="ULN44110.1"/>
    <property type="molecule type" value="Genomic_DNA"/>
</dbReference>
<evidence type="ECO:0000256" key="8">
    <source>
        <dbReference type="ARBA" id="ARBA00023014"/>
    </source>
</evidence>
<keyword evidence="5" id="KW-0479">Metal-binding</keyword>
<sequence length="383" mass="40451">MEDARAQELFTPLTVGSLTVPNRFAMAPMTRTASPDGVPGPDVAAYYGRRAAGGTGLIITEGVRIPHPAAGWPDRIPNLDGDDVLAGWRAVTDTVHSSGGTVAAQLWHQGVARGVHDGDRPDQTPVSPSGIDIAGGTTGRALPADELPELAQAYAVAAANAKAAGFDAVEIHGAHGYLLDQFLWEHTNHRTDGYGGSLAARTRFPAEVVAAIRAAVGPDFPIIYRFSQWKMNRYDAQVAGSASELEQLLAPLVEAGVDVLHPSTRRHYLPGFPDENPELSLAGWTKKVTGLPVIAVGSVGLETEFRPGGQERSDTGNGRAEGSGPIPPSSIDRLLDQFEAGEFDIVAVGRALLADPAWVNRVREGTLDEFGGFDAASALARLY</sequence>
<dbReference type="InterPro" id="IPR051793">
    <property type="entry name" value="NADH:flavin_oxidoreductase"/>
</dbReference>
<dbReference type="InterPro" id="IPR001155">
    <property type="entry name" value="OxRdtase_FMN_N"/>
</dbReference>
<protein>
    <submittedName>
        <fullName evidence="11">NADH:flavin oxidoreductase</fullName>
    </submittedName>
</protein>
<dbReference type="Gene3D" id="3.20.20.70">
    <property type="entry name" value="Aldolase class I"/>
    <property type="match status" value="1"/>
</dbReference>
<dbReference type="CDD" id="cd04747">
    <property type="entry name" value="OYE_like_5_FMN"/>
    <property type="match status" value="1"/>
</dbReference>
<evidence type="ECO:0000256" key="5">
    <source>
        <dbReference type="ARBA" id="ARBA00022723"/>
    </source>
</evidence>
<organism evidence="11 12">
    <name type="scientific">Mycolicibacterium crocinum</name>
    <dbReference type="NCBI Taxonomy" id="388459"/>
    <lineage>
        <taxon>Bacteria</taxon>
        <taxon>Bacillati</taxon>
        <taxon>Actinomycetota</taxon>
        <taxon>Actinomycetes</taxon>
        <taxon>Mycobacteriales</taxon>
        <taxon>Mycobacteriaceae</taxon>
        <taxon>Mycolicibacterium</taxon>
    </lineage>
</organism>
<evidence type="ECO:0000256" key="4">
    <source>
        <dbReference type="ARBA" id="ARBA00022643"/>
    </source>
</evidence>
<dbReference type="PANTHER" id="PTHR42917">
    <property type="entry name" value="2,4-DIENOYL-COA REDUCTASE"/>
    <property type="match status" value="1"/>
</dbReference>
<reference evidence="11" key="1">
    <citation type="submission" date="2022-08" db="EMBL/GenBank/DDBJ databases">
        <title>Whole genome sequencing of non-tuberculosis mycobacteria type-strains.</title>
        <authorList>
            <person name="Igarashi Y."/>
            <person name="Osugi A."/>
            <person name="Mitarai S."/>
        </authorList>
    </citation>
    <scope>NUCLEOTIDE SEQUENCE</scope>
    <source>
        <strain evidence="11">JCM 16369</strain>
    </source>
</reference>
<dbReference type="PANTHER" id="PTHR42917:SF2">
    <property type="entry name" value="2,4-DIENOYL-COA REDUCTASE [(2E)-ENOYL-COA-PRODUCING]"/>
    <property type="match status" value="1"/>
</dbReference>
<keyword evidence="8" id="KW-0411">Iron-sulfur</keyword>
<dbReference type="InterPro" id="IPR013785">
    <property type="entry name" value="Aldolase_TIM"/>
</dbReference>
<accession>A0ABY3TT62</accession>
<evidence type="ECO:0000256" key="7">
    <source>
        <dbReference type="ARBA" id="ARBA00023004"/>
    </source>
</evidence>
<keyword evidence="12" id="KW-1185">Reference proteome</keyword>